<dbReference type="Proteomes" id="UP000663882">
    <property type="component" value="Unassembled WGS sequence"/>
</dbReference>
<evidence type="ECO:0000313" key="4">
    <source>
        <dbReference type="EMBL" id="CAF3917535.1"/>
    </source>
</evidence>
<evidence type="ECO:0000313" key="5">
    <source>
        <dbReference type="Proteomes" id="UP000663823"/>
    </source>
</evidence>
<gene>
    <name evidence="3" type="ORF">FNK824_LOCUS15815</name>
    <name evidence="4" type="ORF">OTI717_LOCUS24642</name>
    <name evidence="2" type="ORF">RFH988_LOCUS32844</name>
    <name evidence="1" type="ORF">SEV965_LOCUS29329</name>
</gene>
<dbReference type="Proteomes" id="UP000663874">
    <property type="component" value="Unassembled WGS sequence"/>
</dbReference>
<dbReference type="EMBL" id="CAJOAX010004703">
    <property type="protein sequence ID" value="CAF3917535.1"/>
    <property type="molecule type" value="Genomic_DNA"/>
</dbReference>
<sequence>MDEGTTSLNKSYHSYVWSLCPKTQFHSAQYVRNAASLGAILYNDDYLLQIVKLLGKCGICNAISACLRMLNLMNSQ</sequence>
<dbReference type="EMBL" id="CAJNOO010003947">
    <property type="protein sequence ID" value="CAF1361518.1"/>
    <property type="molecule type" value="Genomic_DNA"/>
</dbReference>
<organism evidence="4 5">
    <name type="scientific">Rotaria sordida</name>
    <dbReference type="NCBI Taxonomy" id="392033"/>
    <lineage>
        <taxon>Eukaryota</taxon>
        <taxon>Metazoa</taxon>
        <taxon>Spiralia</taxon>
        <taxon>Gnathifera</taxon>
        <taxon>Rotifera</taxon>
        <taxon>Eurotatoria</taxon>
        <taxon>Bdelloidea</taxon>
        <taxon>Philodinida</taxon>
        <taxon>Philodinidae</taxon>
        <taxon>Rotaria</taxon>
    </lineage>
</organism>
<evidence type="ECO:0000313" key="3">
    <source>
        <dbReference type="EMBL" id="CAF3815202.1"/>
    </source>
</evidence>
<dbReference type="EMBL" id="CAJNOU010002939">
    <property type="protein sequence ID" value="CAF1360067.1"/>
    <property type="molecule type" value="Genomic_DNA"/>
</dbReference>
<evidence type="ECO:0000313" key="1">
    <source>
        <dbReference type="EMBL" id="CAF1360067.1"/>
    </source>
</evidence>
<accession>A0A819INU6</accession>
<proteinExistence type="predicted"/>
<dbReference type="EMBL" id="CAJOBE010002335">
    <property type="protein sequence ID" value="CAF3815202.1"/>
    <property type="molecule type" value="Genomic_DNA"/>
</dbReference>
<protein>
    <submittedName>
        <fullName evidence="4">Uncharacterized protein</fullName>
    </submittedName>
</protein>
<comment type="caution">
    <text evidence="4">The sequence shown here is derived from an EMBL/GenBank/DDBJ whole genome shotgun (WGS) entry which is preliminary data.</text>
</comment>
<evidence type="ECO:0000313" key="2">
    <source>
        <dbReference type="EMBL" id="CAF1361518.1"/>
    </source>
</evidence>
<dbReference type="OrthoDB" id="10052322at2759"/>
<name>A0A819INU6_9BILA</name>
<dbReference type="Proteomes" id="UP000663889">
    <property type="component" value="Unassembled WGS sequence"/>
</dbReference>
<dbReference type="AlphaFoldDB" id="A0A819INU6"/>
<reference evidence="4" key="1">
    <citation type="submission" date="2021-02" db="EMBL/GenBank/DDBJ databases">
        <authorList>
            <person name="Nowell W R."/>
        </authorList>
    </citation>
    <scope>NUCLEOTIDE SEQUENCE</scope>
</reference>
<dbReference type="Proteomes" id="UP000663823">
    <property type="component" value="Unassembled WGS sequence"/>
</dbReference>